<dbReference type="Proteomes" id="UP001161325">
    <property type="component" value="Unassembled WGS sequence"/>
</dbReference>
<evidence type="ECO:0000259" key="2">
    <source>
        <dbReference type="Pfam" id="PF00326"/>
    </source>
</evidence>
<dbReference type="Pfam" id="PF00326">
    <property type="entry name" value="Peptidase_S9"/>
    <property type="match status" value="1"/>
</dbReference>
<reference evidence="3" key="1">
    <citation type="submission" date="2022-08" db="EMBL/GenBank/DDBJ databases">
        <title>Draft genome sequencing of Roseisolibacter agri AW1220.</title>
        <authorList>
            <person name="Tobiishi Y."/>
            <person name="Tonouchi A."/>
        </authorList>
    </citation>
    <scope>NUCLEOTIDE SEQUENCE</scope>
    <source>
        <strain evidence="3">AW1220</strain>
    </source>
</reference>
<accession>A0AA37V2D6</accession>
<dbReference type="PANTHER" id="PTHR42776">
    <property type="entry name" value="SERINE PEPTIDASE S9 FAMILY MEMBER"/>
    <property type="match status" value="1"/>
</dbReference>
<organism evidence="3 4">
    <name type="scientific">Roseisolibacter agri</name>
    <dbReference type="NCBI Taxonomy" id="2014610"/>
    <lineage>
        <taxon>Bacteria</taxon>
        <taxon>Pseudomonadati</taxon>
        <taxon>Gemmatimonadota</taxon>
        <taxon>Gemmatimonadia</taxon>
        <taxon>Gemmatimonadales</taxon>
        <taxon>Gemmatimonadaceae</taxon>
        <taxon>Roseisolibacter</taxon>
    </lineage>
</organism>
<protein>
    <recommendedName>
        <fullName evidence="2">Peptidase S9 prolyl oligopeptidase catalytic domain-containing protein</fullName>
    </recommendedName>
</protein>
<keyword evidence="4" id="KW-1185">Reference proteome</keyword>
<dbReference type="GO" id="GO:0006508">
    <property type="term" value="P:proteolysis"/>
    <property type="evidence" value="ECO:0007669"/>
    <property type="project" value="InterPro"/>
</dbReference>
<name>A0AA37V2D6_9BACT</name>
<dbReference type="InterPro" id="IPR002471">
    <property type="entry name" value="Pept_S9_AS"/>
</dbReference>
<comment type="caution">
    <text evidence="3">The sequence shown here is derived from an EMBL/GenBank/DDBJ whole genome shotgun (WGS) entry which is preliminary data.</text>
</comment>
<dbReference type="PANTHER" id="PTHR42776:SF27">
    <property type="entry name" value="DIPEPTIDYL PEPTIDASE FAMILY MEMBER 6"/>
    <property type="match status" value="1"/>
</dbReference>
<feature type="domain" description="Peptidase S9 prolyl oligopeptidase catalytic" evidence="2">
    <location>
        <begin position="119"/>
        <end position="292"/>
    </location>
</feature>
<dbReference type="EMBL" id="BRXS01000002">
    <property type="protein sequence ID" value="GLC25107.1"/>
    <property type="molecule type" value="Genomic_DNA"/>
</dbReference>
<sequence length="353" mass="39979">MAAQSETGAPAPQVVRMDSARIAALYVSNRHEDHPPADYARQMAQKRRTDSVYAARSANVMEFRKITYRSRVDGMTIPAYLFAPLQKRGAKGHAAMIWVHGGVHGDWGTSMFPFVREAVQRGYVIITPDYRGSTGHGEAHHKAIDYGGKEVDDVISAVDFLKTLPYVDQDRLGMMGWSHGGFITAHTLFRDAHEFKAGAAIVPVTNLITRLSYRGPGYARSFSTQKELQGLPHEQLEEYVRRSPVYHAEKLKVPMLVHVATNDRDVYYIEDVQMVHTLRSLKPDLAETKIYVDPAPWGSSVGHAFSRRVDPVTLERVDSPEQIDSWNRTWTFFDWTLRPYEDRSKPAPPVRTR</sequence>
<dbReference type="PROSITE" id="PS00708">
    <property type="entry name" value="PRO_ENDOPEP_SER"/>
    <property type="match status" value="1"/>
</dbReference>
<dbReference type="InterPro" id="IPR029058">
    <property type="entry name" value="AB_hydrolase_fold"/>
</dbReference>
<dbReference type="InterPro" id="IPR001375">
    <property type="entry name" value="Peptidase_S9_cat"/>
</dbReference>
<proteinExistence type="predicted"/>
<evidence type="ECO:0000313" key="4">
    <source>
        <dbReference type="Proteomes" id="UP001161325"/>
    </source>
</evidence>
<keyword evidence="1" id="KW-0378">Hydrolase</keyword>
<gene>
    <name evidence="3" type="ORF">rosag_16200</name>
</gene>
<dbReference type="Gene3D" id="3.40.50.1820">
    <property type="entry name" value="alpha/beta hydrolase"/>
    <property type="match status" value="1"/>
</dbReference>
<evidence type="ECO:0000256" key="1">
    <source>
        <dbReference type="ARBA" id="ARBA00022801"/>
    </source>
</evidence>
<dbReference type="SUPFAM" id="SSF53474">
    <property type="entry name" value="alpha/beta-Hydrolases"/>
    <property type="match status" value="1"/>
</dbReference>
<evidence type="ECO:0000313" key="3">
    <source>
        <dbReference type="EMBL" id="GLC25107.1"/>
    </source>
</evidence>
<dbReference type="AlphaFoldDB" id="A0AA37V2D6"/>
<dbReference type="GO" id="GO:0004252">
    <property type="term" value="F:serine-type endopeptidase activity"/>
    <property type="evidence" value="ECO:0007669"/>
    <property type="project" value="InterPro"/>
</dbReference>